<name>A0A1Y2G0T5_9BASI</name>
<feature type="compositionally biased region" description="Polar residues" evidence="1">
    <location>
        <begin position="325"/>
        <end position="341"/>
    </location>
</feature>
<organism evidence="2 3">
    <name type="scientific">Leucosporidium creatinivorum</name>
    <dbReference type="NCBI Taxonomy" id="106004"/>
    <lineage>
        <taxon>Eukaryota</taxon>
        <taxon>Fungi</taxon>
        <taxon>Dikarya</taxon>
        <taxon>Basidiomycota</taxon>
        <taxon>Pucciniomycotina</taxon>
        <taxon>Microbotryomycetes</taxon>
        <taxon>Leucosporidiales</taxon>
        <taxon>Leucosporidium</taxon>
    </lineage>
</organism>
<dbReference type="AlphaFoldDB" id="A0A1Y2G0T5"/>
<dbReference type="PROSITE" id="PS51257">
    <property type="entry name" value="PROKAR_LIPOPROTEIN"/>
    <property type="match status" value="1"/>
</dbReference>
<protein>
    <submittedName>
        <fullName evidence="2">Uncharacterized protein</fullName>
    </submittedName>
</protein>
<dbReference type="InParanoid" id="A0A1Y2G0T5"/>
<keyword evidence="3" id="KW-1185">Reference proteome</keyword>
<feature type="region of interest" description="Disordered" evidence="1">
    <location>
        <begin position="319"/>
        <end position="353"/>
    </location>
</feature>
<proteinExistence type="predicted"/>
<accession>A0A1Y2G0T5</accession>
<comment type="caution">
    <text evidence="2">The sequence shown here is derived from an EMBL/GenBank/DDBJ whole genome shotgun (WGS) entry which is preliminary data.</text>
</comment>
<evidence type="ECO:0000256" key="1">
    <source>
        <dbReference type="SAM" id="MobiDB-lite"/>
    </source>
</evidence>
<evidence type="ECO:0000313" key="3">
    <source>
        <dbReference type="Proteomes" id="UP000193467"/>
    </source>
</evidence>
<dbReference type="Proteomes" id="UP000193467">
    <property type="component" value="Unassembled WGS sequence"/>
</dbReference>
<gene>
    <name evidence="2" type="ORF">BCR35DRAFT_136044</name>
</gene>
<evidence type="ECO:0000313" key="2">
    <source>
        <dbReference type="EMBL" id="ORY90252.1"/>
    </source>
</evidence>
<reference evidence="2 3" key="1">
    <citation type="submission" date="2016-07" db="EMBL/GenBank/DDBJ databases">
        <title>Pervasive Adenine N6-methylation of Active Genes in Fungi.</title>
        <authorList>
            <consortium name="DOE Joint Genome Institute"/>
            <person name="Mondo S.J."/>
            <person name="Dannebaum R.O."/>
            <person name="Kuo R.C."/>
            <person name="Labutti K."/>
            <person name="Haridas S."/>
            <person name="Kuo A."/>
            <person name="Salamov A."/>
            <person name="Ahrendt S.R."/>
            <person name="Lipzen A."/>
            <person name="Sullivan W."/>
            <person name="Andreopoulos W.B."/>
            <person name="Clum A."/>
            <person name="Lindquist E."/>
            <person name="Daum C."/>
            <person name="Ramamoorthy G.K."/>
            <person name="Gryganskyi A."/>
            <person name="Culley D."/>
            <person name="Magnuson J.K."/>
            <person name="James T.Y."/>
            <person name="O'Malley M.A."/>
            <person name="Stajich J.E."/>
            <person name="Spatafora J.W."/>
            <person name="Visel A."/>
            <person name="Grigoriev I.V."/>
        </authorList>
    </citation>
    <scope>NUCLEOTIDE SEQUENCE [LARGE SCALE GENOMIC DNA]</scope>
    <source>
        <strain evidence="2 3">62-1032</strain>
    </source>
</reference>
<dbReference type="EMBL" id="MCGR01000004">
    <property type="protein sequence ID" value="ORY90252.1"/>
    <property type="molecule type" value="Genomic_DNA"/>
</dbReference>
<sequence length="353" mass="39774">MEATSRRWPQPASSLAPSFLSLGACSTRRSGSRRSRSLVQRPRSWMKQRGFDMLQTPRHTNLPTTAWRSSKPPLCLTSRRSLVRWWWTLARETGDKLAEAVTNLLRDCTGVTQVFIVNLRNPGTSTNALLNAFTMHGQRIRQLKMLACASLHHTSEAPPLYSAFESLEELTVHVSLFQASEEEPLAVVVPQSLRRYHQISSIMNIPLPNLLQYSFKTLQHLELDPTSDSDDDFQLSRFKKLETLHYRIAQPSLEQAEILLDTIDSARKLKTLQSIELSVHCGRGFEDDSGEDKKAFLDCLTNDRFLCRLPHRLPPYASAAPTFLSKPSSPGSRTSRSNPPFVNSALPHPIGCV</sequence>